<accession>A0ABS8XIC5</accession>
<dbReference type="PANTHER" id="PTHR40407">
    <property type="entry name" value="MEMBRANE PROTEIN-LIKE PROTEIN"/>
    <property type="match status" value="1"/>
</dbReference>
<evidence type="ECO:0000313" key="3">
    <source>
        <dbReference type="EMBL" id="MCE4540602.1"/>
    </source>
</evidence>
<sequence length="404" mass="44862">MSSSSSLSGAVAAPWPTASVQGAIAAHKKRITSIDALRGFVMIVMMLDHVREHLYLHLNVTDPMTVPGTPSDLFFSRLAAHFCAPVFVFLTGLSAWLYANPPNGAPRNVREFLLKRGLLLIGLELTVVNFAWQGKYEVLYLQVMWAIGFSMVALAFLSALPRWLLATLGFVIVCGHNAVAGYVVPADSPWYPLWTLMLHRGWLVAEGVVKVKLSYPALPWVGVILLGYAFAPLFSSAVDALQRRRTLLIAGLACWALLLVLRGFNIYGENAPWTQQATMLETVKVWLNLTKYPPSLDFLLMTLGGGLLMLAALEFADNGFTKVCTTFGGAPMFYYIVHLYALMISYRIAFAVVGPNQGTRFGVDADSFWIVWVVWLVVTALLYYPVKAYGEFKRRTSIGWVKYF</sequence>
<reference evidence="3 4" key="1">
    <citation type="submission" date="2021-12" db="EMBL/GenBank/DDBJ databases">
        <title>Genome seq of p7.</title>
        <authorList>
            <person name="Seo T."/>
        </authorList>
    </citation>
    <scope>NUCLEOTIDE SEQUENCE [LARGE SCALE GENOMIC DNA]</scope>
    <source>
        <strain evidence="3 4">P7</strain>
    </source>
</reference>
<keyword evidence="1" id="KW-1133">Transmembrane helix</keyword>
<gene>
    <name evidence="3" type="ORF">LXT12_25510</name>
</gene>
<dbReference type="RefSeq" id="WP_233395132.1">
    <property type="nucleotide sequence ID" value="NZ_JAJTWT010000019.1"/>
</dbReference>
<comment type="caution">
    <text evidence="3">The sequence shown here is derived from an EMBL/GenBank/DDBJ whole genome shotgun (WGS) entry which is preliminary data.</text>
</comment>
<feature type="transmembrane region" description="Helical" evidence="1">
    <location>
        <begin position="298"/>
        <end position="320"/>
    </location>
</feature>
<dbReference type="PANTHER" id="PTHR40407:SF1">
    <property type="entry name" value="HEPARAN-ALPHA-GLUCOSAMINIDE N-ACETYLTRANSFERASE CATALYTIC DOMAIN-CONTAINING PROTEIN"/>
    <property type="match status" value="1"/>
</dbReference>
<feature type="transmembrane region" description="Helical" evidence="1">
    <location>
        <begin position="138"/>
        <end position="157"/>
    </location>
</feature>
<feature type="transmembrane region" description="Helical" evidence="1">
    <location>
        <begin position="246"/>
        <end position="264"/>
    </location>
</feature>
<dbReference type="Pfam" id="PF07786">
    <property type="entry name" value="HGSNAT_cat"/>
    <property type="match status" value="1"/>
</dbReference>
<proteinExistence type="predicted"/>
<feature type="transmembrane region" description="Helical" evidence="1">
    <location>
        <begin position="217"/>
        <end position="234"/>
    </location>
</feature>
<protein>
    <submittedName>
        <fullName evidence="3">Heparan-alpha-glucosaminide N-acetyltransferase domain-containing protein</fullName>
    </submittedName>
</protein>
<evidence type="ECO:0000259" key="2">
    <source>
        <dbReference type="Pfam" id="PF07786"/>
    </source>
</evidence>
<feature type="transmembrane region" description="Helical" evidence="1">
    <location>
        <begin position="332"/>
        <end position="355"/>
    </location>
</feature>
<evidence type="ECO:0000313" key="4">
    <source>
        <dbReference type="Proteomes" id="UP001201463"/>
    </source>
</evidence>
<keyword evidence="1" id="KW-0812">Transmembrane</keyword>
<keyword evidence="4" id="KW-1185">Reference proteome</keyword>
<dbReference type="InterPro" id="IPR012429">
    <property type="entry name" value="HGSNAT_cat"/>
</dbReference>
<evidence type="ECO:0000256" key="1">
    <source>
        <dbReference type="SAM" id="Phobius"/>
    </source>
</evidence>
<feature type="transmembrane region" description="Helical" evidence="1">
    <location>
        <begin position="367"/>
        <end position="386"/>
    </location>
</feature>
<feature type="transmembrane region" description="Helical" evidence="1">
    <location>
        <begin position="112"/>
        <end position="132"/>
    </location>
</feature>
<feature type="transmembrane region" description="Helical" evidence="1">
    <location>
        <begin position="78"/>
        <end position="100"/>
    </location>
</feature>
<feature type="domain" description="Heparan-alpha-glucosaminide N-acetyltransferase catalytic" evidence="2">
    <location>
        <begin position="30"/>
        <end position="237"/>
    </location>
</feature>
<keyword evidence="1" id="KW-0472">Membrane</keyword>
<dbReference type="Proteomes" id="UP001201463">
    <property type="component" value="Unassembled WGS sequence"/>
</dbReference>
<feature type="transmembrane region" description="Helical" evidence="1">
    <location>
        <begin position="164"/>
        <end position="184"/>
    </location>
</feature>
<organism evidence="3 4">
    <name type="scientific">Pelomonas caseinilytica</name>
    <dbReference type="NCBI Taxonomy" id="2906763"/>
    <lineage>
        <taxon>Bacteria</taxon>
        <taxon>Pseudomonadati</taxon>
        <taxon>Pseudomonadota</taxon>
        <taxon>Betaproteobacteria</taxon>
        <taxon>Burkholderiales</taxon>
        <taxon>Sphaerotilaceae</taxon>
        <taxon>Roseateles</taxon>
    </lineage>
</organism>
<dbReference type="EMBL" id="JAJTWT010000019">
    <property type="protein sequence ID" value="MCE4540602.1"/>
    <property type="molecule type" value="Genomic_DNA"/>
</dbReference>
<name>A0ABS8XIC5_9BURK</name>